<dbReference type="RefSeq" id="WP_075179923.1">
    <property type="nucleotide sequence ID" value="NZ_CP041336.1"/>
</dbReference>
<keyword evidence="2" id="KW-1185">Reference proteome</keyword>
<dbReference type="EMBL" id="JAUYVO010000010">
    <property type="protein sequence ID" value="MDP2523710.1"/>
    <property type="molecule type" value="Genomic_DNA"/>
</dbReference>
<evidence type="ECO:0000313" key="1">
    <source>
        <dbReference type="EMBL" id="MDP2523710.1"/>
    </source>
</evidence>
<protein>
    <submittedName>
        <fullName evidence="1">Uncharacterized protein</fullName>
    </submittedName>
</protein>
<comment type="caution">
    <text evidence="1">The sequence shown here is derived from an EMBL/GenBank/DDBJ whole genome shotgun (WGS) entry which is preliminary data.</text>
</comment>
<name>A0ABT9EXE8_9GAMM</name>
<proteinExistence type="predicted"/>
<dbReference type="GeneID" id="89456130"/>
<sequence>MQEYRLLGTVTTSLTRQELATHLQALGWRILSADDEETLLHNSPVMLALDSETESSAHLSKINSILLSASYEGEPATIEPFINELIRLSSNDEKPLQFSIDLFGDAARLVRRFIG</sequence>
<organism evidence="1 2">
    <name type="scientific">Neptunomonas phycophila</name>
    <dbReference type="NCBI Taxonomy" id="1572645"/>
    <lineage>
        <taxon>Bacteria</taxon>
        <taxon>Pseudomonadati</taxon>
        <taxon>Pseudomonadota</taxon>
        <taxon>Gammaproteobacteria</taxon>
        <taxon>Oceanospirillales</taxon>
        <taxon>Oceanospirillaceae</taxon>
        <taxon>Neptunomonas</taxon>
    </lineage>
</organism>
<reference evidence="1" key="1">
    <citation type="submission" date="2023-07" db="EMBL/GenBank/DDBJ databases">
        <title>Genome content predicts the carbon catabolic preferences of heterotrophic bacteria.</title>
        <authorList>
            <person name="Gralka M."/>
        </authorList>
    </citation>
    <scope>NUCLEOTIDE SEQUENCE</scope>
    <source>
        <strain evidence="1">5G01</strain>
    </source>
</reference>
<accession>A0ABT9EXE8</accession>
<gene>
    <name evidence="1" type="ORF">Q8W30_14125</name>
</gene>
<evidence type="ECO:0000313" key="2">
    <source>
        <dbReference type="Proteomes" id="UP001177341"/>
    </source>
</evidence>
<dbReference type="Proteomes" id="UP001177341">
    <property type="component" value="Unassembled WGS sequence"/>
</dbReference>